<dbReference type="Pfam" id="PF00578">
    <property type="entry name" value="AhpC-TSA"/>
    <property type="match status" value="1"/>
</dbReference>
<keyword evidence="3 10" id="KW-0575">Peroxidase</keyword>
<dbReference type="EMBL" id="JANBQF010000110">
    <property type="protein sequence ID" value="KAJ2005278.1"/>
    <property type="molecule type" value="Genomic_DNA"/>
</dbReference>
<dbReference type="GO" id="GO:0005829">
    <property type="term" value="C:cytosol"/>
    <property type="evidence" value="ECO:0007669"/>
    <property type="project" value="TreeGrafter"/>
</dbReference>
<dbReference type="PANTHER" id="PTHR10681">
    <property type="entry name" value="THIOREDOXIN PEROXIDASE"/>
    <property type="match status" value="1"/>
</dbReference>
<evidence type="ECO:0000256" key="1">
    <source>
        <dbReference type="ARBA" id="ARBA00004496"/>
    </source>
</evidence>
<dbReference type="InterPro" id="IPR013766">
    <property type="entry name" value="Thioredoxin_domain"/>
</dbReference>
<evidence type="ECO:0000313" key="10">
    <source>
        <dbReference type="EMBL" id="KAJ2005278.1"/>
    </source>
</evidence>
<dbReference type="GO" id="GO:0033554">
    <property type="term" value="P:cellular response to stress"/>
    <property type="evidence" value="ECO:0007669"/>
    <property type="project" value="TreeGrafter"/>
</dbReference>
<dbReference type="InterPro" id="IPR050217">
    <property type="entry name" value="Peroxiredoxin"/>
</dbReference>
<evidence type="ECO:0000256" key="5">
    <source>
        <dbReference type="ARBA" id="ARBA00023002"/>
    </source>
</evidence>
<keyword evidence="7" id="KW-0676">Redox-active center</keyword>
<keyword evidence="6" id="KW-1015">Disulfide bond</keyword>
<reference evidence="10" key="1">
    <citation type="submission" date="2022-07" db="EMBL/GenBank/DDBJ databases">
        <title>Phylogenomic reconstructions and comparative analyses of Kickxellomycotina fungi.</title>
        <authorList>
            <person name="Reynolds N.K."/>
            <person name="Stajich J.E."/>
            <person name="Barry K."/>
            <person name="Grigoriev I.V."/>
            <person name="Crous P."/>
            <person name="Smith M.E."/>
        </authorList>
    </citation>
    <scope>NUCLEOTIDE SEQUENCE</scope>
    <source>
        <strain evidence="10">IMI 214461</strain>
    </source>
</reference>
<comment type="caution">
    <text evidence="10">The sequence shown here is derived from an EMBL/GenBank/DDBJ whole genome shotgun (WGS) entry which is preliminary data.</text>
</comment>
<gene>
    <name evidence="10" type="primary">PRDX1_2</name>
    <name evidence="10" type="ORF">H4R26_002035</name>
</gene>
<evidence type="ECO:0000313" key="11">
    <source>
        <dbReference type="Proteomes" id="UP001150907"/>
    </source>
</evidence>
<evidence type="ECO:0000259" key="9">
    <source>
        <dbReference type="PROSITE" id="PS51352"/>
    </source>
</evidence>
<dbReference type="GO" id="GO:0006979">
    <property type="term" value="P:response to oxidative stress"/>
    <property type="evidence" value="ECO:0007669"/>
    <property type="project" value="TreeGrafter"/>
</dbReference>
<dbReference type="Gene3D" id="3.40.30.10">
    <property type="entry name" value="Glutaredoxin"/>
    <property type="match status" value="1"/>
</dbReference>
<dbReference type="SUPFAM" id="SSF52833">
    <property type="entry name" value="Thioredoxin-like"/>
    <property type="match status" value="1"/>
</dbReference>
<evidence type="ECO:0000256" key="6">
    <source>
        <dbReference type="ARBA" id="ARBA00023157"/>
    </source>
</evidence>
<comment type="subcellular location">
    <subcellularLocation>
        <location evidence="1">Cytoplasm</location>
    </subcellularLocation>
</comment>
<keyword evidence="11" id="KW-1185">Reference proteome</keyword>
<evidence type="ECO:0000256" key="4">
    <source>
        <dbReference type="ARBA" id="ARBA00022862"/>
    </source>
</evidence>
<name>A0A9W8EIT6_9FUNG</name>
<keyword evidence="2" id="KW-0963">Cytoplasm</keyword>
<dbReference type="GO" id="GO:0045454">
    <property type="term" value="P:cell redox homeostasis"/>
    <property type="evidence" value="ECO:0007669"/>
    <property type="project" value="TreeGrafter"/>
</dbReference>
<dbReference type="Proteomes" id="UP001150907">
    <property type="component" value="Unassembled WGS sequence"/>
</dbReference>
<evidence type="ECO:0000256" key="3">
    <source>
        <dbReference type="ARBA" id="ARBA00022559"/>
    </source>
</evidence>
<dbReference type="InterPro" id="IPR000866">
    <property type="entry name" value="AhpC/TSA"/>
</dbReference>
<dbReference type="PROSITE" id="PS51352">
    <property type="entry name" value="THIOREDOXIN_2"/>
    <property type="match status" value="1"/>
</dbReference>
<dbReference type="CDD" id="cd03015">
    <property type="entry name" value="PRX_Typ2cys"/>
    <property type="match status" value="1"/>
</dbReference>
<dbReference type="EC" id="1.11.1.24" evidence="10"/>
<dbReference type="AlphaFoldDB" id="A0A9W8EIT6"/>
<feature type="domain" description="Thioredoxin" evidence="9">
    <location>
        <begin position="57"/>
        <end position="217"/>
    </location>
</feature>
<dbReference type="FunFam" id="3.40.30.10:FF:000002">
    <property type="entry name" value="Alkyl hydroperoxide reductase C"/>
    <property type="match status" value="1"/>
</dbReference>
<dbReference type="GO" id="GO:0042744">
    <property type="term" value="P:hydrogen peroxide catabolic process"/>
    <property type="evidence" value="ECO:0007669"/>
    <property type="project" value="TreeGrafter"/>
</dbReference>
<dbReference type="InterPro" id="IPR036249">
    <property type="entry name" value="Thioredoxin-like_sf"/>
</dbReference>
<accession>A0A9W8EIT6</accession>
<protein>
    <submittedName>
        <fullName evidence="10">Peroxiredoxin-1</fullName>
        <ecNumber evidence="10">1.11.1.24</ecNumber>
    </submittedName>
</protein>
<evidence type="ECO:0000256" key="2">
    <source>
        <dbReference type="ARBA" id="ARBA00022490"/>
    </source>
</evidence>
<dbReference type="Pfam" id="PF10417">
    <property type="entry name" value="1-cysPrx_C"/>
    <property type="match status" value="1"/>
</dbReference>
<sequence>MMDSQTPLKRTGEQQPATQTDEAAVHLAKRLKVTAIADCVDTGASATEEKRSEHHCCMVGQAAPNFNSVAAVMADGSISAVSLSQFRGRYVLLAFYPADFTFVCPTEITSLSDRVNEFTALDCDVMVCSTDSEFVHHSWRQQARDKGGVGAVAVPMLADRTRAVSRSYGVLCEEEGRAFRGLFIIDREQVLRVAQVYDMPVGRSVDEALRLVSAIKFADENGQVCPANWHAGDAGIVPDIQQSKAFFSNQ</sequence>
<organism evidence="10 11">
    <name type="scientific">Coemansia thaxteri</name>
    <dbReference type="NCBI Taxonomy" id="2663907"/>
    <lineage>
        <taxon>Eukaryota</taxon>
        <taxon>Fungi</taxon>
        <taxon>Fungi incertae sedis</taxon>
        <taxon>Zoopagomycota</taxon>
        <taxon>Kickxellomycotina</taxon>
        <taxon>Kickxellomycetes</taxon>
        <taxon>Kickxellales</taxon>
        <taxon>Kickxellaceae</taxon>
        <taxon>Coemansia</taxon>
    </lineage>
</organism>
<proteinExistence type="predicted"/>
<evidence type="ECO:0000256" key="7">
    <source>
        <dbReference type="ARBA" id="ARBA00023284"/>
    </source>
</evidence>
<keyword evidence="4" id="KW-0049">Antioxidant</keyword>
<feature type="region of interest" description="Disordered" evidence="8">
    <location>
        <begin position="1"/>
        <end position="21"/>
    </location>
</feature>
<dbReference type="OrthoDB" id="185659at2759"/>
<dbReference type="InterPro" id="IPR019479">
    <property type="entry name" value="Peroxiredoxin_C"/>
</dbReference>
<dbReference type="PANTHER" id="PTHR10681:SF171">
    <property type="entry name" value="PEROXIREDOXIN 4"/>
    <property type="match status" value="1"/>
</dbReference>
<evidence type="ECO:0000256" key="8">
    <source>
        <dbReference type="SAM" id="MobiDB-lite"/>
    </source>
</evidence>
<keyword evidence="5 10" id="KW-0560">Oxidoreductase</keyword>
<dbReference type="GO" id="GO:0008379">
    <property type="term" value="F:thioredoxin peroxidase activity"/>
    <property type="evidence" value="ECO:0007669"/>
    <property type="project" value="TreeGrafter"/>
</dbReference>